<organism evidence="1 2">
    <name type="scientific">Lysobacter soli</name>
    <dbReference type="NCBI Taxonomy" id="453783"/>
    <lineage>
        <taxon>Bacteria</taxon>
        <taxon>Pseudomonadati</taxon>
        <taxon>Pseudomonadota</taxon>
        <taxon>Gammaproteobacteria</taxon>
        <taxon>Lysobacterales</taxon>
        <taxon>Lysobacteraceae</taxon>
        <taxon>Lysobacter</taxon>
    </lineage>
</organism>
<dbReference type="CDD" id="cd07821">
    <property type="entry name" value="PYR_PYL_RCAR_like"/>
    <property type="match status" value="1"/>
</dbReference>
<protein>
    <submittedName>
        <fullName evidence="1">SRPBCC family protein</fullName>
    </submittedName>
</protein>
<name>A0A3D8VEL2_9GAMM</name>
<dbReference type="InterPro" id="IPR023393">
    <property type="entry name" value="START-like_dom_sf"/>
</dbReference>
<dbReference type="SUPFAM" id="SSF55961">
    <property type="entry name" value="Bet v1-like"/>
    <property type="match status" value="1"/>
</dbReference>
<reference evidence="1 2" key="1">
    <citation type="submission" date="2018-08" db="EMBL/GenBank/DDBJ databases">
        <title>Lysobacter soli KCTC 22011, whole genome shotgun sequence.</title>
        <authorList>
            <person name="Zhang X."/>
            <person name="Feng G."/>
            <person name="Zhu H."/>
        </authorList>
    </citation>
    <scope>NUCLEOTIDE SEQUENCE [LARGE SCALE GENOMIC DNA]</scope>
    <source>
        <strain evidence="1 2">KCTC 22011</strain>
    </source>
</reference>
<dbReference type="RefSeq" id="WP_115841970.1">
    <property type="nucleotide sequence ID" value="NZ_CP183976.1"/>
</dbReference>
<dbReference type="InterPro" id="IPR019587">
    <property type="entry name" value="Polyketide_cyclase/dehydratase"/>
</dbReference>
<comment type="caution">
    <text evidence="1">The sequence shown here is derived from an EMBL/GenBank/DDBJ whole genome shotgun (WGS) entry which is preliminary data.</text>
</comment>
<dbReference type="Gene3D" id="3.30.530.20">
    <property type="match status" value="1"/>
</dbReference>
<evidence type="ECO:0000313" key="2">
    <source>
        <dbReference type="Proteomes" id="UP000256829"/>
    </source>
</evidence>
<proteinExistence type="predicted"/>
<evidence type="ECO:0000313" key="1">
    <source>
        <dbReference type="EMBL" id="RDY67847.1"/>
    </source>
</evidence>
<gene>
    <name evidence="1" type="ORF">DX912_08025</name>
</gene>
<keyword evidence="2" id="KW-1185">Reference proteome</keyword>
<dbReference type="Proteomes" id="UP000256829">
    <property type="component" value="Unassembled WGS sequence"/>
</dbReference>
<dbReference type="AlphaFoldDB" id="A0A3D8VEL2"/>
<sequence length="134" mass="14689">MASIQRDIDVDIPLRDAWDALRDVGNIHTRLVPGFVTDCRMEGRVRVVTFGNGTVVREPILDIDQTRHRVAWAAIGGTFEHYNASVQAFELDGARTRIRWIADLLPDEAASTVDGMIAEGLSVMKRTLEGAGGG</sequence>
<dbReference type="Pfam" id="PF10604">
    <property type="entry name" value="Polyketide_cyc2"/>
    <property type="match status" value="1"/>
</dbReference>
<accession>A0A3D8VEL2</accession>
<dbReference type="EMBL" id="QTJR01000004">
    <property type="protein sequence ID" value="RDY67847.1"/>
    <property type="molecule type" value="Genomic_DNA"/>
</dbReference>